<sequence length="88" mass="10324">MVEKERMTTGWRKWQHARTIALNRDEWRTRPYVPRGAKWIAGGPLHQVGAGANHLPVWYPRHSTHHDRAQQEDDVHVHKLLPHRSGRG</sequence>
<protein>
    <submittedName>
        <fullName evidence="2">Uncharacterized protein</fullName>
    </submittedName>
</protein>
<evidence type="ECO:0000313" key="3">
    <source>
        <dbReference type="Proteomes" id="UP000762676"/>
    </source>
</evidence>
<feature type="region of interest" description="Disordered" evidence="1">
    <location>
        <begin position="63"/>
        <end position="88"/>
    </location>
</feature>
<organism evidence="2 3">
    <name type="scientific">Elysia marginata</name>
    <dbReference type="NCBI Taxonomy" id="1093978"/>
    <lineage>
        <taxon>Eukaryota</taxon>
        <taxon>Metazoa</taxon>
        <taxon>Spiralia</taxon>
        <taxon>Lophotrochozoa</taxon>
        <taxon>Mollusca</taxon>
        <taxon>Gastropoda</taxon>
        <taxon>Heterobranchia</taxon>
        <taxon>Euthyneura</taxon>
        <taxon>Panpulmonata</taxon>
        <taxon>Sacoglossa</taxon>
        <taxon>Placobranchoidea</taxon>
        <taxon>Plakobranchidae</taxon>
        <taxon>Elysia</taxon>
    </lineage>
</organism>
<comment type="caution">
    <text evidence="2">The sequence shown here is derived from an EMBL/GenBank/DDBJ whole genome shotgun (WGS) entry which is preliminary data.</text>
</comment>
<gene>
    <name evidence="2" type="ORF">ElyMa_003627600</name>
</gene>
<feature type="compositionally biased region" description="Basic and acidic residues" evidence="1">
    <location>
        <begin position="66"/>
        <end position="77"/>
    </location>
</feature>
<keyword evidence="3" id="KW-1185">Reference proteome</keyword>
<dbReference type="Proteomes" id="UP000762676">
    <property type="component" value="Unassembled WGS sequence"/>
</dbReference>
<dbReference type="AlphaFoldDB" id="A0AAV4EV39"/>
<feature type="compositionally biased region" description="Basic residues" evidence="1">
    <location>
        <begin position="78"/>
        <end position="88"/>
    </location>
</feature>
<evidence type="ECO:0000256" key="1">
    <source>
        <dbReference type="SAM" id="MobiDB-lite"/>
    </source>
</evidence>
<dbReference type="EMBL" id="BMAT01007429">
    <property type="protein sequence ID" value="GFR64220.1"/>
    <property type="molecule type" value="Genomic_DNA"/>
</dbReference>
<reference evidence="2 3" key="1">
    <citation type="journal article" date="2021" name="Elife">
        <title>Chloroplast acquisition without the gene transfer in kleptoplastic sea slugs, Plakobranchus ocellatus.</title>
        <authorList>
            <person name="Maeda T."/>
            <person name="Takahashi S."/>
            <person name="Yoshida T."/>
            <person name="Shimamura S."/>
            <person name="Takaki Y."/>
            <person name="Nagai Y."/>
            <person name="Toyoda A."/>
            <person name="Suzuki Y."/>
            <person name="Arimoto A."/>
            <person name="Ishii H."/>
            <person name="Satoh N."/>
            <person name="Nishiyama T."/>
            <person name="Hasebe M."/>
            <person name="Maruyama T."/>
            <person name="Minagawa J."/>
            <person name="Obokata J."/>
            <person name="Shigenobu S."/>
        </authorList>
    </citation>
    <scope>NUCLEOTIDE SEQUENCE [LARGE SCALE GENOMIC DNA]</scope>
</reference>
<name>A0AAV4EV39_9GAST</name>
<proteinExistence type="predicted"/>
<accession>A0AAV4EV39</accession>
<evidence type="ECO:0000313" key="2">
    <source>
        <dbReference type="EMBL" id="GFR64220.1"/>
    </source>
</evidence>